<evidence type="ECO:0000313" key="2">
    <source>
        <dbReference type="EMBL" id="KLV05821.1"/>
    </source>
</evidence>
<dbReference type="Proteomes" id="UP000036097">
    <property type="component" value="Unassembled WGS sequence"/>
</dbReference>
<keyword evidence="1" id="KW-0472">Membrane</keyword>
<name>A0A0J1H232_9GAMM</name>
<gene>
    <name evidence="2" type="ORF">ABT56_09770</name>
</gene>
<sequence length="148" mass="16758">MSSKSVNYFFMGMVVISVLFALLAFKTWNPSKEYDLQPDKALTHFHVDQCQFVKNRVTVSGWALVGGEKHIKTDVYLEQEDGKYTKMFTRHTSRPDVSSYFDSGNLYDLSGFKAAQRVNSMPSNTALKIKIVSKITNGDVYSASYICE</sequence>
<accession>A0A0J1H232</accession>
<reference evidence="2 3" key="1">
    <citation type="submission" date="2015-05" db="EMBL/GenBank/DDBJ databases">
        <title>Photobacterium galathea sp. nov.</title>
        <authorList>
            <person name="Machado H."/>
            <person name="Gram L."/>
        </authorList>
    </citation>
    <scope>NUCLEOTIDE SEQUENCE [LARGE SCALE GENOMIC DNA]</scope>
    <source>
        <strain evidence="2 3">CGMCC 1.12159</strain>
    </source>
</reference>
<keyword evidence="3" id="KW-1185">Reference proteome</keyword>
<keyword evidence="1" id="KW-1133">Transmembrane helix</keyword>
<comment type="caution">
    <text evidence="2">The sequence shown here is derived from an EMBL/GenBank/DDBJ whole genome shotgun (WGS) entry which is preliminary data.</text>
</comment>
<keyword evidence="1" id="KW-0812">Transmembrane</keyword>
<organism evidence="2 3">
    <name type="scientific">Photobacterium aquae</name>
    <dbReference type="NCBI Taxonomy" id="1195763"/>
    <lineage>
        <taxon>Bacteria</taxon>
        <taxon>Pseudomonadati</taxon>
        <taxon>Pseudomonadota</taxon>
        <taxon>Gammaproteobacteria</taxon>
        <taxon>Vibrionales</taxon>
        <taxon>Vibrionaceae</taxon>
        <taxon>Photobacterium</taxon>
    </lineage>
</organism>
<evidence type="ECO:0000256" key="1">
    <source>
        <dbReference type="SAM" id="Phobius"/>
    </source>
</evidence>
<proteinExistence type="predicted"/>
<evidence type="ECO:0000313" key="3">
    <source>
        <dbReference type="Proteomes" id="UP000036097"/>
    </source>
</evidence>
<dbReference type="PATRIC" id="fig|1195763.3.peg.2052"/>
<protein>
    <submittedName>
        <fullName evidence="2">Uncharacterized protein</fullName>
    </submittedName>
</protein>
<feature type="transmembrane region" description="Helical" evidence="1">
    <location>
        <begin position="6"/>
        <end position="25"/>
    </location>
</feature>
<dbReference type="STRING" id="1195763.ABT56_09770"/>
<dbReference type="AlphaFoldDB" id="A0A0J1H232"/>
<dbReference type="EMBL" id="LDOT01000012">
    <property type="protein sequence ID" value="KLV05821.1"/>
    <property type="molecule type" value="Genomic_DNA"/>
</dbReference>
<dbReference type="RefSeq" id="WP_047878686.1">
    <property type="nucleotide sequence ID" value="NZ_LDOT01000012.1"/>
</dbReference>
<dbReference type="OrthoDB" id="9937767at2"/>